<dbReference type="Proteomes" id="UP000192527">
    <property type="component" value="Chromosome"/>
</dbReference>
<organism evidence="3 4">
    <name type="scientific">Halobacillus mangrovi</name>
    <dbReference type="NCBI Taxonomy" id="402384"/>
    <lineage>
        <taxon>Bacteria</taxon>
        <taxon>Bacillati</taxon>
        <taxon>Bacillota</taxon>
        <taxon>Bacilli</taxon>
        <taxon>Bacillales</taxon>
        <taxon>Bacillaceae</taxon>
        <taxon>Halobacillus</taxon>
    </lineage>
</organism>
<evidence type="ECO:0000256" key="2">
    <source>
        <dbReference type="SAM" id="Phobius"/>
    </source>
</evidence>
<keyword evidence="2" id="KW-0472">Membrane</keyword>
<feature type="region of interest" description="Disordered" evidence="1">
    <location>
        <begin position="30"/>
        <end position="59"/>
    </location>
</feature>
<dbReference type="KEGG" id="hmn:HM131_15450"/>
<keyword evidence="2" id="KW-1133">Transmembrane helix</keyword>
<accession>A0A1W5ZY14</accession>
<feature type="transmembrane region" description="Helical" evidence="2">
    <location>
        <begin position="6"/>
        <end position="23"/>
    </location>
</feature>
<evidence type="ECO:0000313" key="4">
    <source>
        <dbReference type="Proteomes" id="UP000192527"/>
    </source>
</evidence>
<reference evidence="3 4" key="1">
    <citation type="submission" date="2017-04" db="EMBL/GenBank/DDBJ databases">
        <title>The whole genome sequencing and assembly of Halobacillus mangrovi strain.</title>
        <authorList>
            <person name="Lee S.-J."/>
            <person name="Park M.-K."/>
            <person name="Kim J.-Y."/>
            <person name="Lee Y.-J."/>
            <person name="Yi H."/>
            <person name="Bahn Y.-S."/>
            <person name="Kim J.F."/>
            <person name="Lee D.-W."/>
        </authorList>
    </citation>
    <scope>NUCLEOTIDE SEQUENCE [LARGE SCALE GENOMIC DNA]</scope>
    <source>
        <strain evidence="3 4">KTB 131</strain>
    </source>
</reference>
<sequence length="59" mass="6113">MTGLIMIGVLVGFMILGIVKIASRENRGDYSHIHHTPHTHDNSSFFGGDGGGGDGGGCD</sequence>
<proteinExistence type="predicted"/>
<dbReference type="EMBL" id="CP020772">
    <property type="protein sequence ID" value="ARI78159.1"/>
    <property type="molecule type" value="Genomic_DNA"/>
</dbReference>
<name>A0A1W5ZY14_9BACI</name>
<dbReference type="RefSeq" id="WP_085030618.1">
    <property type="nucleotide sequence ID" value="NZ_CP020772.1"/>
</dbReference>
<protein>
    <submittedName>
        <fullName evidence="3">Uncharacterized protein</fullName>
    </submittedName>
</protein>
<feature type="compositionally biased region" description="Gly residues" evidence="1">
    <location>
        <begin position="47"/>
        <end position="59"/>
    </location>
</feature>
<gene>
    <name evidence="3" type="ORF">HM131_15450</name>
</gene>
<dbReference type="AlphaFoldDB" id="A0A1W5ZY14"/>
<keyword evidence="2" id="KW-0812">Transmembrane</keyword>
<keyword evidence="4" id="KW-1185">Reference proteome</keyword>
<evidence type="ECO:0000256" key="1">
    <source>
        <dbReference type="SAM" id="MobiDB-lite"/>
    </source>
</evidence>
<evidence type="ECO:0000313" key="3">
    <source>
        <dbReference type="EMBL" id="ARI78159.1"/>
    </source>
</evidence>